<dbReference type="Proteomes" id="UP000187209">
    <property type="component" value="Unassembled WGS sequence"/>
</dbReference>
<evidence type="ECO:0000313" key="4">
    <source>
        <dbReference type="Proteomes" id="UP000187209"/>
    </source>
</evidence>
<proteinExistence type="predicted"/>
<evidence type="ECO:0000259" key="2">
    <source>
        <dbReference type="PROSITE" id="PS50222"/>
    </source>
</evidence>
<accession>A0A1R2C1X1</accession>
<feature type="domain" description="EF-hand" evidence="2">
    <location>
        <begin position="110"/>
        <end position="145"/>
    </location>
</feature>
<dbReference type="OrthoDB" id="325657at2759"/>
<dbReference type="InterPro" id="IPR011992">
    <property type="entry name" value="EF-hand-dom_pair"/>
</dbReference>
<dbReference type="AlphaFoldDB" id="A0A1R2C1X1"/>
<dbReference type="InterPro" id="IPR018247">
    <property type="entry name" value="EF_Hand_1_Ca_BS"/>
</dbReference>
<dbReference type="InterPro" id="IPR002048">
    <property type="entry name" value="EF_hand_dom"/>
</dbReference>
<dbReference type="SMART" id="SM00054">
    <property type="entry name" value="EFh"/>
    <property type="match status" value="3"/>
</dbReference>
<dbReference type="Gene3D" id="1.10.238.10">
    <property type="entry name" value="EF-hand"/>
    <property type="match status" value="1"/>
</dbReference>
<comment type="caution">
    <text evidence="3">The sequence shown here is derived from an EMBL/GenBank/DDBJ whole genome shotgun (WGS) entry which is preliminary data.</text>
</comment>
<dbReference type="PROSITE" id="PS00018">
    <property type="entry name" value="EF_HAND_1"/>
    <property type="match status" value="3"/>
</dbReference>
<keyword evidence="4" id="KW-1185">Reference proteome</keyword>
<feature type="domain" description="EF-hand" evidence="2">
    <location>
        <begin position="234"/>
        <end position="269"/>
    </location>
</feature>
<keyword evidence="1" id="KW-0106">Calcium</keyword>
<organism evidence="3 4">
    <name type="scientific">Stentor coeruleus</name>
    <dbReference type="NCBI Taxonomy" id="5963"/>
    <lineage>
        <taxon>Eukaryota</taxon>
        <taxon>Sar</taxon>
        <taxon>Alveolata</taxon>
        <taxon>Ciliophora</taxon>
        <taxon>Postciliodesmatophora</taxon>
        <taxon>Heterotrichea</taxon>
        <taxon>Heterotrichida</taxon>
        <taxon>Stentoridae</taxon>
        <taxon>Stentor</taxon>
    </lineage>
</organism>
<dbReference type="EMBL" id="MPUH01000318">
    <property type="protein sequence ID" value="OMJ83032.1"/>
    <property type="molecule type" value="Genomic_DNA"/>
</dbReference>
<dbReference type="Pfam" id="PF13499">
    <property type="entry name" value="EF-hand_7"/>
    <property type="match status" value="1"/>
</dbReference>
<evidence type="ECO:0000256" key="1">
    <source>
        <dbReference type="ARBA" id="ARBA00022837"/>
    </source>
</evidence>
<evidence type="ECO:0000313" key="3">
    <source>
        <dbReference type="EMBL" id="OMJ83032.1"/>
    </source>
</evidence>
<dbReference type="SUPFAM" id="SSF47473">
    <property type="entry name" value="EF-hand"/>
    <property type="match status" value="1"/>
</dbReference>
<gene>
    <name evidence="3" type="ORF">SteCoe_16124</name>
</gene>
<dbReference type="CDD" id="cd00051">
    <property type="entry name" value="EFh"/>
    <property type="match status" value="1"/>
</dbReference>
<protein>
    <recommendedName>
        <fullName evidence="2">EF-hand domain-containing protein</fullName>
    </recommendedName>
</protein>
<name>A0A1R2C1X1_9CILI</name>
<dbReference type="PROSITE" id="PS50222">
    <property type="entry name" value="EF_HAND_2"/>
    <property type="match status" value="3"/>
</dbReference>
<feature type="domain" description="EF-hand" evidence="2">
    <location>
        <begin position="198"/>
        <end position="233"/>
    </location>
</feature>
<reference evidence="3 4" key="1">
    <citation type="submission" date="2016-11" db="EMBL/GenBank/DDBJ databases">
        <title>The macronuclear genome of Stentor coeruleus: a giant cell with tiny introns.</title>
        <authorList>
            <person name="Slabodnick M."/>
            <person name="Ruby J.G."/>
            <person name="Reiff S.B."/>
            <person name="Swart E.C."/>
            <person name="Gosai S."/>
            <person name="Prabakaran S."/>
            <person name="Witkowska E."/>
            <person name="Larue G.E."/>
            <person name="Fisher S."/>
            <person name="Freeman R.M."/>
            <person name="Gunawardena J."/>
            <person name="Chu W."/>
            <person name="Stover N.A."/>
            <person name="Gregory B.D."/>
            <person name="Nowacki M."/>
            <person name="Derisi J."/>
            <person name="Roy S.W."/>
            <person name="Marshall W.F."/>
            <person name="Sood P."/>
        </authorList>
    </citation>
    <scope>NUCLEOTIDE SEQUENCE [LARGE SCALE GENOMIC DNA]</scope>
    <source>
        <strain evidence="3">WM001</strain>
    </source>
</reference>
<dbReference type="GO" id="GO:0005509">
    <property type="term" value="F:calcium ion binding"/>
    <property type="evidence" value="ECO:0007669"/>
    <property type="project" value="InterPro"/>
</dbReference>
<sequence>MEKYFPKIVKKYKTLGISSLTPGEVCLTCLYPNFSEYFYQETNEEWSQILESYLPVLSDHLEYPEKAYRYAAGKMFLQCLDLQNISEKIVPKFSLTDDTILKKIAQVVKDKNLSLIQILTSNDKDSDGFLDKTEFVRAIEKLDLSPYDIIASIRIAGFRSGVDYVPISSFCDLISRRNYERKLKEYNLLTKILNLFAKQPGGIELIFRSLDKNRDGKVTLQEFRQGCLNLNISLSLKECNYIFAILDRDNSKSISLNELKAKLNEVSGKGRGLIAPMRKKSSLEPPGEFVVKILRGNVPHDATLVIKIASVIYRTKMYPVYGEICRLKGQKTIKAVLEIRYGDNGDGKADISESFGREAIIPVKIGHYEIEVSVRYEKIVGEDFKETQAVTVIQRAWRKYRAKIFTKTPKKLITRKTISAYNKRFLMGIYSIDSGYYCQLHPADTNQIPLDTIISSNNFPIQPQEILIEKLQINPNLSITIEPNKLRIKGNLWVELVKLNNTQSVEISLNNNINIFSSLGDKAEFKDIKISRPCDLDYTANGNKGKLYWIHALYTPYKWTITSIIGLPGRSSFTIRFNWVPGVKVGEIEQAASLIQQQWKAKKQQRKIIDRKRFKKNNKSYILTVTDENIGLVLMLYILEDTGNQTLLDTVKTSSKDLKTIYSKLRITNNKIHL</sequence>